<feature type="transmembrane region" description="Helical" evidence="6">
    <location>
        <begin position="181"/>
        <end position="202"/>
    </location>
</feature>
<feature type="transmembrane region" description="Helical" evidence="6">
    <location>
        <begin position="104"/>
        <end position="126"/>
    </location>
</feature>
<evidence type="ECO:0000256" key="6">
    <source>
        <dbReference type="SAM" id="Phobius"/>
    </source>
</evidence>
<comment type="caution">
    <text evidence="8">The sequence shown here is derived from an EMBL/GenBank/DDBJ whole genome shotgun (WGS) entry which is preliminary data.</text>
</comment>
<dbReference type="InterPro" id="IPR051211">
    <property type="entry name" value="PG_lysyltransferase"/>
</dbReference>
<keyword evidence="2" id="KW-1003">Cell membrane</keyword>
<dbReference type="AlphaFoldDB" id="A0A828RCK3"/>
<accession>A0A828RCK3</accession>
<feature type="transmembrane region" description="Helical" evidence="6">
    <location>
        <begin position="371"/>
        <end position="393"/>
    </location>
</feature>
<evidence type="ECO:0000256" key="5">
    <source>
        <dbReference type="ARBA" id="ARBA00023136"/>
    </source>
</evidence>
<name>A0A828RCK3_LIMRT</name>
<dbReference type="SUPFAM" id="SSF55729">
    <property type="entry name" value="Acyl-CoA N-acyltransferases (Nat)"/>
    <property type="match status" value="1"/>
</dbReference>
<dbReference type="GO" id="GO:0005886">
    <property type="term" value="C:plasma membrane"/>
    <property type="evidence" value="ECO:0007669"/>
    <property type="project" value="UniProtKB-SubCell"/>
</dbReference>
<dbReference type="Proteomes" id="UP000004335">
    <property type="component" value="Unassembled WGS sequence"/>
</dbReference>
<dbReference type="PANTHER" id="PTHR34697">
    <property type="entry name" value="PHOSPHATIDYLGLYCEROL LYSYLTRANSFERASE"/>
    <property type="match status" value="1"/>
</dbReference>
<protein>
    <recommendedName>
        <fullName evidence="7">Phosphatidylglycerol lysyltransferase C-terminal domain-containing protein</fullName>
    </recommendedName>
</protein>
<dbReference type="NCBIfam" id="NF033480">
    <property type="entry name" value="bifunc_MprF"/>
    <property type="match status" value="1"/>
</dbReference>
<dbReference type="InterPro" id="IPR024320">
    <property type="entry name" value="LPG_synthase_C"/>
</dbReference>
<feature type="transmembrane region" description="Helical" evidence="6">
    <location>
        <begin position="252"/>
        <end position="272"/>
    </location>
</feature>
<feature type="transmembrane region" description="Helical" evidence="6">
    <location>
        <begin position="30"/>
        <end position="51"/>
    </location>
</feature>
<dbReference type="GO" id="GO:0055091">
    <property type="term" value="P:phospholipid homeostasis"/>
    <property type="evidence" value="ECO:0007669"/>
    <property type="project" value="TreeGrafter"/>
</dbReference>
<feature type="transmembrane region" description="Helical" evidence="6">
    <location>
        <begin position="501"/>
        <end position="523"/>
    </location>
</feature>
<feature type="transmembrane region" description="Helical" evidence="6">
    <location>
        <begin position="292"/>
        <end position="315"/>
    </location>
</feature>
<sequence>MKVLAIIKEEFLMQQLGNRLLNWWSKYSKIIKVVFVTSVLVFVILALGNFFKTVKWHEVGVGLANLSWESIILLLITGCIAVIPMLGYDFAITHLLPGKFKKSYIIRCGWITNTLTNIAGFGGILGSTLRAYFYRKNATKKEILLAISKIAVFLLSGLSVLCWVALIIMFVFHDGGHFNQYALWLVGGGLYFPIVFYFTVIHNSKIFKNITPKVGTFLVTSSTCEWLFVALFFLLVGWCLDVRHSLISVLPLYVVAQVLGVLSMIPGALGSFDLLMMLELSLLGVSQTTSVIWLLLFRIFYYIVPLIIAGFMFLHSLASQVNQFFDGLPLLMVRKLAYYLITTFMYVSGILMLITASIPDITAQNKIIANLYPYTFFFLHQLTTILFALAMLACARGLQSKVKKAYLPTLILLVIGIANTIWNLGTLSLTIYLVIVLILVLLSRHVLYRKKLEYSIGKFAIDSLIFAGACILYVIVGVINAPQYSSKHHIPDFLFFPGEKIWISGLFGLILGLLLIFVILRYFMAGTDPFNIPNVFDAERIRNVIKEYGGNETSHLAFLKDKSIYYYSVDDHDKLFFMYRRKYDRLVVMGDPVGDKDSWRPALRQFVLEADKYGYQLVFYEVSSDMTMLLHEFGFDFIKTGEAGLVKLADFTLAGKRQRSQRTLMHKFDREGYTFSVEKPPFSKELMQEMKQVSDSWLGNETEKGFSLGFFDSYYINQAPVGIIRDKDGKMVAFATFMPTGGKKILTIDLMRHSKDAPSGIMDKIFISMFQYGQENGYTYFDLGMAPLSNVGEYQFSFIEEKAAHFIYEYGYHLYGFQGLRRYKDKYATVWYSRYTAFRKKNSIIATMMILVSVVNQRVDQQNHRSIFWWLIK</sequence>
<proteinExistence type="predicted"/>
<keyword evidence="4 6" id="KW-1133">Transmembrane helix</keyword>
<dbReference type="InterPro" id="IPR016181">
    <property type="entry name" value="Acyl_CoA_acyltransferase"/>
</dbReference>
<reference evidence="8 9" key="1">
    <citation type="submission" date="2011-01" db="EMBL/GenBank/DDBJ databases">
        <authorList>
            <person name="Muzny D."/>
            <person name="Qin X."/>
            <person name="Buhay C."/>
            <person name="Dugan-Rocha S."/>
            <person name="Ding Y."/>
            <person name="Chen G."/>
            <person name="Hawes A."/>
            <person name="Holder M."/>
            <person name="Jhangiani S."/>
            <person name="Johnson A."/>
            <person name="Khan Z."/>
            <person name="Li Z."/>
            <person name="Liu W."/>
            <person name="Liu X."/>
            <person name="Perez L."/>
            <person name="Shen H."/>
            <person name="Wang Q."/>
            <person name="Watt J."/>
            <person name="Xi L."/>
            <person name="Xin Y."/>
            <person name="Zhou J."/>
            <person name="Deng J."/>
            <person name="Jiang H."/>
            <person name="Liu Y."/>
            <person name="Qu J."/>
            <person name="Song X.-Z."/>
            <person name="Zhang L."/>
            <person name="Villasana D."/>
            <person name="Johnson A."/>
            <person name="Liu J."/>
            <person name="Liyanage D."/>
            <person name="Lorensuhewa L."/>
            <person name="Robinson T."/>
            <person name="Song A."/>
            <person name="Song B.-B."/>
            <person name="Dinh H."/>
            <person name="Thornton R."/>
            <person name="Coyle M."/>
            <person name="Francisco L."/>
            <person name="Jackson L."/>
            <person name="Javaid M."/>
            <person name="Korchina V."/>
            <person name="Kovar C."/>
            <person name="Mata R."/>
            <person name="Mathew T."/>
            <person name="Ngo R."/>
            <person name="Nguyen L."/>
            <person name="Nguyen N."/>
            <person name="Okwuonu G."/>
            <person name="Ongeri F."/>
            <person name="Pham C."/>
            <person name="Simmons D."/>
            <person name="Wilczek-Boney K."/>
            <person name="Hale W."/>
            <person name="Jakkamsetti A."/>
            <person name="Pham P."/>
            <person name="Ruth R."/>
            <person name="San Lucas F."/>
            <person name="Warren J."/>
            <person name="Zhang J."/>
            <person name="Zhao Z."/>
            <person name="Zhou C."/>
            <person name="Zhu D."/>
            <person name="Lee S."/>
            <person name="Bess C."/>
            <person name="Blankenburg K."/>
            <person name="Forbes L."/>
            <person name="Fu Q."/>
            <person name="Gubbala S."/>
            <person name="Hirani K."/>
            <person name="Jayaseelan J.C."/>
            <person name="Lara F."/>
            <person name="Munidasa M."/>
            <person name="Palculict T."/>
            <person name="Patil S."/>
            <person name="Pu L.-L."/>
            <person name="Saada N."/>
            <person name="Tang L."/>
            <person name="Weissenberger G."/>
            <person name="Zhu Y."/>
            <person name="Hemphill L."/>
            <person name="Shang Y."/>
            <person name="Youmans B."/>
            <person name="Ayvaz T."/>
            <person name="Ross M."/>
            <person name="Santibanez J."/>
            <person name="Aqrawi P."/>
            <person name="Gross S."/>
            <person name="Joshi V."/>
            <person name="Fowler G."/>
            <person name="Nazareth L."/>
            <person name="Reid J."/>
            <person name="Worley K."/>
            <person name="Petrosino J."/>
            <person name="Highlander S."/>
            <person name="Gibbs R."/>
        </authorList>
    </citation>
    <scope>NUCLEOTIDE SEQUENCE [LARGE SCALE GENOMIC DNA]</scope>
    <source>
        <strain evidence="8 9">MM4-1A</strain>
    </source>
</reference>
<feature type="transmembrane region" description="Helical" evidence="6">
    <location>
        <begin position="459"/>
        <end position="481"/>
    </location>
</feature>
<evidence type="ECO:0000313" key="8">
    <source>
        <dbReference type="EMBL" id="EGC14370.1"/>
    </source>
</evidence>
<feature type="transmembrane region" description="Helical" evidence="6">
    <location>
        <begin position="71"/>
        <end position="92"/>
    </location>
</feature>
<gene>
    <name evidence="8" type="ORF">HMPREF0536_11507</name>
</gene>
<keyword evidence="5 6" id="KW-0472">Membrane</keyword>
<feature type="transmembrane region" description="Helical" evidence="6">
    <location>
        <begin position="146"/>
        <end position="172"/>
    </location>
</feature>
<dbReference type="Pfam" id="PF09924">
    <property type="entry name" value="LPG_synthase_C"/>
    <property type="match status" value="1"/>
</dbReference>
<feature type="transmembrane region" description="Helical" evidence="6">
    <location>
        <begin position="214"/>
        <end position="240"/>
    </location>
</feature>
<feature type="domain" description="Phosphatidylglycerol lysyltransferase C-terminal" evidence="7">
    <location>
        <begin position="542"/>
        <end position="838"/>
    </location>
</feature>
<evidence type="ECO:0000256" key="3">
    <source>
        <dbReference type="ARBA" id="ARBA00022692"/>
    </source>
</evidence>
<evidence type="ECO:0000313" key="9">
    <source>
        <dbReference type="Proteomes" id="UP000004335"/>
    </source>
</evidence>
<dbReference type="GO" id="GO:0016755">
    <property type="term" value="F:aminoacyltransferase activity"/>
    <property type="evidence" value="ECO:0007669"/>
    <property type="project" value="TreeGrafter"/>
</dbReference>
<evidence type="ECO:0000256" key="1">
    <source>
        <dbReference type="ARBA" id="ARBA00004651"/>
    </source>
</evidence>
<organism evidence="8 9">
    <name type="scientific">Limosilactobacillus reuteri MM4-1A</name>
    <dbReference type="NCBI Taxonomy" id="548485"/>
    <lineage>
        <taxon>Bacteria</taxon>
        <taxon>Bacillati</taxon>
        <taxon>Bacillota</taxon>
        <taxon>Bacilli</taxon>
        <taxon>Lactobacillales</taxon>
        <taxon>Lactobacillaceae</taxon>
        <taxon>Limosilactobacillus</taxon>
    </lineage>
</organism>
<feature type="transmembrane region" description="Helical" evidence="6">
    <location>
        <begin position="336"/>
        <end position="359"/>
    </location>
</feature>
<evidence type="ECO:0000256" key="2">
    <source>
        <dbReference type="ARBA" id="ARBA00022475"/>
    </source>
</evidence>
<keyword evidence="3 6" id="KW-0812">Transmembrane</keyword>
<dbReference type="PANTHER" id="PTHR34697:SF2">
    <property type="entry name" value="PHOSPHATIDYLGLYCEROL LYSYLTRANSFERASE"/>
    <property type="match status" value="1"/>
</dbReference>
<evidence type="ECO:0000259" key="7">
    <source>
        <dbReference type="Pfam" id="PF09924"/>
    </source>
</evidence>
<comment type="subcellular location">
    <subcellularLocation>
        <location evidence="1">Cell membrane</location>
        <topology evidence="1">Multi-pass membrane protein</topology>
    </subcellularLocation>
</comment>
<evidence type="ECO:0000256" key="4">
    <source>
        <dbReference type="ARBA" id="ARBA00022989"/>
    </source>
</evidence>
<feature type="transmembrane region" description="Helical" evidence="6">
    <location>
        <begin position="405"/>
        <end position="423"/>
    </location>
</feature>
<dbReference type="EMBL" id="ACGX02000007">
    <property type="protein sequence ID" value="EGC14370.1"/>
    <property type="molecule type" value="Genomic_DNA"/>
</dbReference>